<keyword evidence="3" id="KW-1185">Reference proteome</keyword>
<accession>A0A5P1FSI3</accession>
<proteinExistence type="predicted"/>
<dbReference type="EMBL" id="CM007381">
    <property type="protein sequence ID" value="ONK81062.1"/>
    <property type="molecule type" value="Genomic_DNA"/>
</dbReference>
<dbReference type="AlphaFoldDB" id="A0A5P1FSI3"/>
<protein>
    <submittedName>
        <fullName evidence="2">Uncharacterized protein</fullName>
    </submittedName>
</protein>
<reference evidence="3" key="1">
    <citation type="journal article" date="2017" name="Nat. Commun.">
        <title>The asparagus genome sheds light on the origin and evolution of a young Y chromosome.</title>
        <authorList>
            <person name="Harkess A."/>
            <person name="Zhou J."/>
            <person name="Xu C."/>
            <person name="Bowers J.E."/>
            <person name="Van der Hulst R."/>
            <person name="Ayyampalayam S."/>
            <person name="Mercati F."/>
            <person name="Riccardi P."/>
            <person name="McKain M.R."/>
            <person name="Kakrana A."/>
            <person name="Tang H."/>
            <person name="Ray J."/>
            <person name="Groenendijk J."/>
            <person name="Arikit S."/>
            <person name="Mathioni S.M."/>
            <person name="Nakano M."/>
            <person name="Shan H."/>
            <person name="Telgmann-Rauber A."/>
            <person name="Kanno A."/>
            <person name="Yue Z."/>
            <person name="Chen H."/>
            <person name="Li W."/>
            <person name="Chen Y."/>
            <person name="Xu X."/>
            <person name="Zhang Y."/>
            <person name="Luo S."/>
            <person name="Chen H."/>
            <person name="Gao J."/>
            <person name="Mao Z."/>
            <person name="Pires J.C."/>
            <person name="Luo M."/>
            <person name="Kudrna D."/>
            <person name="Wing R.A."/>
            <person name="Meyers B.C."/>
            <person name="Yi K."/>
            <person name="Kong H."/>
            <person name="Lavrijsen P."/>
            <person name="Sunseri F."/>
            <person name="Falavigna A."/>
            <person name="Ye Y."/>
            <person name="Leebens-Mack J.H."/>
            <person name="Chen G."/>
        </authorList>
    </citation>
    <scope>NUCLEOTIDE SEQUENCE [LARGE SCALE GENOMIC DNA]</scope>
    <source>
        <strain evidence="3">cv. DH0086</strain>
    </source>
</reference>
<evidence type="ECO:0000313" key="2">
    <source>
        <dbReference type="EMBL" id="ONK81062.1"/>
    </source>
</evidence>
<name>A0A5P1FSI3_ASPOF</name>
<feature type="region of interest" description="Disordered" evidence="1">
    <location>
        <begin position="118"/>
        <end position="148"/>
    </location>
</feature>
<organism evidence="2 3">
    <name type="scientific">Asparagus officinalis</name>
    <name type="common">Garden asparagus</name>
    <dbReference type="NCBI Taxonomy" id="4686"/>
    <lineage>
        <taxon>Eukaryota</taxon>
        <taxon>Viridiplantae</taxon>
        <taxon>Streptophyta</taxon>
        <taxon>Embryophyta</taxon>
        <taxon>Tracheophyta</taxon>
        <taxon>Spermatophyta</taxon>
        <taxon>Magnoliopsida</taxon>
        <taxon>Liliopsida</taxon>
        <taxon>Asparagales</taxon>
        <taxon>Asparagaceae</taxon>
        <taxon>Asparagoideae</taxon>
        <taxon>Asparagus</taxon>
    </lineage>
</organism>
<dbReference type="Proteomes" id="UP000243459">
    <property type="component" value="Chromosome 1"/>
</dbReference>
<sequence length="148" mass="16399">MREEEEEERRRRGLEVCEVMVETALEATRSTTWSWKLALGSAEGDLDTVHASDKGGCNETGAGTATHLSEMREEEEEERRRRGLEVCEVMVETALEATRSTTWSWKLALGSAEGDLDTVHASDKGGCNETGAGEHGGFLGEERRRRRG</sequence>
<evidence type="ECO:0000313" key="3">
    <source>
        <dbReference type="Proteomes" id="UP000243459"/>
    </source>
</evidence>
<dbReference type="Gramene" id="ONK81062">
    <property type="protein sequence ID" value="ONK81062"/>
    <property type="gene ID" value="A4U43_C01F24810"/>
</dbReference>
<feature type="region of interest" description="Disordered" evidence="1">
    <location>
        <begin position="50"/>
        <end position="82"/>
    </location>
</feature>
<evidence type="ECO:0000256" key="1">
    <source>
        <dbReference type="SAM" id="MobiDB-lite"/>
    </source>
</evidence>
<gene>
    <name evidence="2" type="ORF">A4U43_C01F24810</name>
</gene>